<dbReference type="AlphaFoldDB" id="A0A1G8R4W9"/>
<gene>
    <name evidence="2" type="ORF">SAMN04490247_0827</name>
</gene>
<keyword evidence="1" id="KW-0812">Transmembrane</keyword>
<feature type="transmembrane region" description="Helical" evidence="1">
    <location>
        <begin position="30"/>
        <end position="47"/>
    </location>
</feature>
<evidence type="ECO:0000313" key="3">
    <source>
        <dbReference type="Proteomes" id="UP000199225"/>
    </source>
</evidence>
<reference evidence="3" key="1">
    <citation type="submission" date="2016-10" db="EMBL/GenBank/DDBJ databases">
        <authorList>
            <person name="Varghese N."/>
            <person name="Submissions S."/>
        </authorList>
    </citation>
    <scope>NUCLEOTIDE SEQUENCE [LARGE SCALE GENOMIC DNA]</scope>
    <source>
        <strain evidence="3">DSM 4771</strain>
    </source>
</reference>
<keyword evidence="1" id="KW-0472">Membrane</keyword>
<evidence type="ECO:0000313" key="2">
    <source>
        <dbReference type="EMBL" id="SDJ12016.1"/>
    </source>
</evidence>
<organism evidence="2 3">
    <name type="scientific">Salimicrobium halophilum</name>
    <dbReference type="NCBI Taxonomy" id="86666"/>
    <lineage>
        <taxon>Bacteria</taxon>
        <taxon>Bacillati</taxon>
        <taxon>Bacillota</taxon>
        <taxon>Bacilli</taxon>
        <taxon>Bacillales</taxon>
        <taxon>Bacillaceae</taxon>
        <taxon>Salimicrobium</taxon>
    </lineage>
</organism>
<keyword evidence="1" id="KW-1133">Transmembrane helix</keyword>
<accession>A0A1G8R4W9</accession>
<protein>
    <submittedName>
        <fullName evidence="2">Uncharacterized protein</fullName>
    </submittedName>
</protein>
<keyword evidence="3" id="KW-1185">Reference proteome</keyword>
<evidence type="ECO:0000256" key="1">
    <source>
        <dbReference type="SAM" id="Phobius"/>
    </source>
</evidence>
<sequence>MKLVFYMLAMLSAVFTVSVVYSLFVYEDFRLLDAAAVVVFAWLASIVKRKEQTA</sequence>
<dbReference type="Proteomes" id="UP000199225">
    <property type="component" value="Unassembled WGS sequence"/>
</dbReference>
<proteinExistence type="predicted"/>
<dbReference type="STRING" id="86666.SAMN04490247_0827"/>
<dbReference type="EMBL" id="FNEV01000002">
    <property type="protein sequence ID" value="SDJ12016.1"/>
    <property type="molecule type" value="Genomic_DNA"/>
</dbReference>
<name>A0A1G8R4W9_9BACI</name>
<feature type="transmembrane region" description="Helical" evidence="1">
    <location>
        <begin position="5"/>
        <end position="24"/>
    </location>
</feature>
<dbReference type="RefSeq" id="WP_176757421.1">
    <property type="nucleotide sequence ID" value="NZ_FNEV01000002.1"/>
</dbReference>